<evidence type="ECO:0000313" key="3">
    <source>
        <dbReference type="Proteomes" id="UP000239477"/>
    </source>
</evidence>
<organism evidence="2 3">
    <name type="scientific">Achromobacter spanius</name>
    <dbReference type="NCBI Taxonomy" id="217203"/>
    <lineage>
        <taxon>Bacteria</taxon>
        <taxon>Pseudomonadati</taxon>
        <taxon>Pseudomonadota</taxon>
        <taxon>Betaproteobacteria</taxon>
        <taxon>Burkholderiales</taxon>
        <taxon>Alcaligenaceae</taxon>
        <taxon>Achromobacter</taxon>
    </lineage>
</organism>
<dbReference type="EMBL" id="CP023270">
    <property type="protein sequence ID" value="AVJ28797.1"/>
    <property type="molecule type" value="Genomic_DNA"/>
</dbReference>
<evidence type="ECO:0000256" key="1">
    <source>
        <dbReference type="SAM" id="SignalP"/>
    </source>
</evidence>
<dbReference type="OrthoDB" id="8666620at2"/>
<dbReference type="Proteomes" id="UP000239477">
    <property type="component" value="Chromosome"/>
</dbReference>
<keyword evidence="3" id="KW-1185">Reference proteome</keyword>
<protein>
    <recommendedName>
        <fullName evidence="4">DUF1311 domain-containing protein</fullName>
    </recommendedName>
</protein>
<dbReference type="RefSeq" id="WP_105239554.1">
    <property type="nucleotide sequence ID" value="NZ_CP023270.1"/>
</dbReference>
<keyword evidence="1" id="KW-0732">Signal</keyword>
<feature type="signal peptide" evidence="1">
    <location>
        <begin position="1"/>
        <end position="25"/>
    </location>
</feature>
<dbReference type="AlphaFoldDB" id="A0A2S0IAJ4"/>
<evidence type="ECO:0000313" key="2">
    <source>
        <dbReference type="EMBL" id="AVJ28797.1"/>
    </source>
</evidence>
<gene>
    <name evidence="2" type="ORF">CLM73_17715</name>
</gene>
<proteinExistence type="predicted"/>
<name>A0A2S0IAJ4_9BURK</name>
<evidence type="ECO:0008006" key="4">
    <source>
        <dbReference type="Google" id="ProtNLM"/>
    </source>
</evidence>
<accession>A0A2S0IAJ4</accession>
<sequence>MAVLHRPSLAVLLIIAASASAPALADDGCVARVDAELVRIKQAQDAQRTREAANNLELNRELCQGRLDLLDARFALSDDFEACRRNGVQFSDQVTRTLTGASDDLTGMKASWIRTCGLQMKD</sequence>
<reference evidence="2 3" key="1">
    <citation type="submission" date="2017-09" db="EMBL/GenBank/DDBJ databases">
        <title>Genomic, metabolic, and phenotypic characteristics of bacterial isolates from the natural microbiome of the model nematode Caenorhabditis elegans.</title>
        <authorList>
            <person name="Zimmermann J."/>
            <person name="Obeng N."/>
            <person name="Yang W."/>
            <person name="Obeng O."/>
            <person name="Kissoyan K."/>
            <person name="Pees B."/>
            <person name="Dirksen P."/>
            <person name="Hoppner M."/>
            <person name="Franke A."/>
            <person name="Rosenstiel P."/>
            <person name="Leippe M."/>
            <person name="Dierking K."/>
            <person name="Kaleta C."/>
            <person name="Schulenburg H."/>
        </authorList>
    </citation>
    <scope>NUCLEOTIDE SEQUENCE [LARGE SCALE GENOMIC DNA]</scope>
    <source>
        <strain evidence="2 3">MYb73</strain>
    </source>
</reference>
<feature type="chain" id="PRO_5015533930" description="DUF1311 domain-containing protein" evidence="1">
    <location>
        <begin position="26"/>
        <end position="122"/>
    </location>
</feature>